<dbReference type="InterPro" id="IPR036677">
    <property type="entry name" value="EutN_CcmL_sf"/>
</dbReference>
<accession>A0A518DMQ3</accession>
<gene>
    <name evidence="3" type="primary">eutN</name>
    <name evidence="3" type="ORF">Pla8534_09030</name>
</gene>
<name>A0A518DMQ3_9BACT</name>
<reference evidence="3 4" key="1">
    <citation type="submission" date="2019-02" db="EMBL/GenBank/DDBJ databases">
        <title>Deep-cultivation of Planctomycetes and their phenomic and genomic characterization uncovers novel biology.</title>
        <authorList>
            <person name="Wiegand S."/>
            <person name="Jogler M."/>
            <person name="Boedeker C."/>
            <person name="Pinto D."/>
            <person name="Vollmers J."/>
            <person name="Rivas-Marin E."/>
            <person name="Kohn T."/>
            <person name="Peeters S.H."/>
            <person name="Heuer A."/>
            <person name="Rast P."/>
            <person name="Oberbeckmann S."/>
            <person name="Bunk B."/>
            <person name="Jeske O."/>
            <person name="Meyerdierks A."/>
            <person name="Storesund J.E."/>
            <person name="Kallscheuer N."/>
            <person name="Luecker S."/>
            <person name="Lage O.M."/>
            <person name="Pohl T."/>
            <person name="Merkel B.J."/>
            <person name="Hornburger P."/>
            <person name="Mueller R.-W."/>
            <person name="Bruemmer F."/>
            <person name="Labrenz M."/>
            <person name="Spormann A.M."/>
            <person name="Op den Camp H."/>
            <person name="Overmann J."/>
            <person name="Amann R."/>
            <person name="Jetten M.S.M."/>
            <person name="Mascher T."/>
            <person name="Medema M.H."/>
            <person name="Devos D.P."/>
            <person name="Kaster A.-K."/>
            <person name="Ovreas L."/>
            <person name="Rohde M."/>
            <person name="Galperin M.Y."/>
            <person name="Jogler C."/>
        </authorList>
    </citation>
    <scope>NUCLEOTIDE SEQUENCE [LARGE SCALE GENOMIC DNA]</scope>
    <source>
        <strain evidence="3 4">Pla85_3_4</strain>
    </source>
</reference>
<dbReference type="RefSeq" id="WP_145049655.1">
    <property type="nucleotide sequence ID" value="NZ_CP036433.1"/>
</dbReference>
<dbReference type="Proteomes" id="UP000317648">
    <property type="component" value="Chromosome"/>
</dbReference>
<evidence type="ECO:0000313" key="3">
    <source>
        <dbReference type="EMBL" id="QDU93124.1"/>
    </source>
</evidence>
<keyword evidence="2" id="KW-1283">Bacterial microcompartment</keyword>
<evidence type="ECO:0000256" key="2">
    <source>
        <dbReference type="ARBA" id="ARBA00024446"/>
    </source>
</evidence>
<dbReference type="PROSITE" id="PS51932">
    <property type="entry name" value="BMV"/>
    <property type="match status" value="1"/>
</dbReference>
<evidence type="ECO:0000256" key="1">
    <source>
        <dbReference type="ARBA" id="ARBA00024322"/>
    </source>
</evidence>
<proteinExistence type="predicted"/>
<dbReference type="Pfam" id="PF03319">
    <property type="entry name" value="EutN_CcmL"/>
    <property type="match status" value="1"/>
</dbReference>
<dbReference type="CDD" id="cd01614">
    <property type="entry name" value="EutN_CcmL"/>
    <property type="match status" value="1"/>
</dbReference>
<dbReference type="AlphaFoldDB" id="A0A518DMQ3"/>
<dbReference type="SUPFAM" id="SSF159133">
    <property type="entry name" value="EutN/CcmL-like"/>
    <property type="match status" value="1"/>
</dbReference>
<dbReference type="GO" id="GO:0031469">
    <property type="term" value="C:bacterial microcompartment"/>
    <property type="evidence" value="ECO:0007669"/>
    <property type="project" value="UniProtKB-SubCell"/>
</dbReference>
<protein>
    <submittedName>
        <fullName evidence="3">Ethanolamine utilization protein EutN</fullName>
    </submittedName>
</protein>
<evidence type="ECO:0000313" key="4">
    <source>
        <dbReference type="Proteomes" id="UP000317648"/>
    </source>
</evidence>
<dbReference type="InterPro" id="IPR004992">
    <property type="entry name" value="EutN_CcmL"/>
</dbReference>
<dbReference type="EMBL" id="CP036433">
    <property type="protein sequence ID" value="QDU93124.1"/>
    <property type="molecule type" value="Genomic_DNA"/>
</dbReference>
<dbReference type="KEGG" id="lcre:Pla8534_09030"/>
<keyword evidence="4" id="KW-1185">Reference proteome</keyword>
<dbReference type="PANTHER" id="PTHR36539">
    <property type="entry name" value="ETHANOLAMINE UTILIZATION PROTEIN EUTN"/>
    <property type="match status" value="1"/>
</dbReference>
<dbReference type="OrthoDB" id="278421at2"/>
<sequence>MQQALVVGSATSTIKHPSMQGTKLLIVQPLLADGRSPDGDPCICVDRLGAGRGETVIITSDGRYAREILQADATPVRWTTLGIQDA</sequence>
<comment type="subcellular location">
    <subcellularLocation>
        <location evidence="1">Bacterial microcompartment</location>
    </subcellularLocation>
</comment>
<dbReference type="Gene3D" id="2.40.50.220">
    <property type="entry name" value="EutN/Ccml"/>
    <property type="match status" value="1"/>
</dbReference>
<organism evidence="3 4">
    <name type="scientific">Lignipirellula cremea</name>
    <dbReference type="NCBI Taxonomy" id="2528010"/>
    <lineage>
        <taxon>Bacteria</taxon>
        <taxon>Pseudomonadati</taxon>
        <taxon>Planctomycetota</taxon>
        <taxon>Planctomycetia</taxon>
        <taxon>Pirellulales</taxon>
        <taxon>Pirellulaceae</taxon>
        <taxon>Lignipirellula</taxon>
    </lineage>
</organism>